<feature type="domain" description="Beta-lactamase-related" evidence="1">
    <location>
        <begin position="49"/>
        <end position="331"/>
    </location>
</feature>
<evidence type="ECO:0000259" key="1">
    <source>
        <dbReference type="Pfam" id="PF00144"/>
    </source>
</evidence>
<dbReference type="PANTHER" id="PTHR43283">
    <property type="entry name" value="BETA-LACTAMASE-RELATED"/>
    <property type="match status" value="1"/>
</dbReference>
<dbReference type="AlphaFoldDB" id="A0A172U0G0"/>
<protein>
    <recommendedName>
        <fullName evidence="1">Beta-lactamase-related domain-containing protein</fullName>
    </recommendedName>
</protein>
<reference evidence="3" key="1">
    <citation type="submission" date="2015-01" db="EMBL/GenBank/DDBJ databases">
        <title>Flavisolibacter sp./LCS9/ whole genome sequencing.</title>
        <authorList>
            <person name="Kim M.K."/>
            <person name="Srinivasan S."/>
            <person name="Lee J.-J."/>
        </authorList>
    </citation>
    <scope>NUCLEOTIDE SEQUENCE [LARGE SCALE GENOMIC DNA]</scope>
    <source>
        <strain evidence="3">LCS9</strain>
    </source>
</reference>
<organism evidence="2 3">
    <name type="scientific">Flavisolibacter tropicus</name>
    <dbReference type="NCBI Taxonomy" id="1492898"/>
    <lineage>
        <taxon>Bacteria</taxon>
        <taxon>Pseudomonadati</taxon>
        <taxon>Bacteroidota</taxon>
        <taxon>Chitinophagia</taxon>
        <taxon>Chitinophagales</taxon>
        <taxon>Chitinophagaceae</taxon>
        <taxon>Flavisolibacter</taxon>
    </lineage>
</organism>
<keyword evidence="3" id="KW-1185">Reference proteome</keyword>
<dbReference type="PANTHER" id="PTHR43283:SF3">
    <property type="entry name" value="BETA-LACTAMASE FAMILY PROTEIN (AFU_ORTHOLOGUE AFUA_5G07500)"/>
    <property type="match status" value="1"/>
</dbReference>
<proteinExistence type="predicted"/>
<dbReference type="InterPro" id="IPR012338">
    <property type="entry name" value="Beta-lactam/transpept-like"/>
</dbReference>
<accession>A0A172U0G0</accession>
<dbReference type="OrthoDB" id="2247630at2"/>
<dbReference type="SUPFAM" id="SSF56601">
    <property type="entry name" value="beta-lactamase/transpeptidase-like"/>
    <property type="match status" value="1"/>
</dbReference>
<dbReference type="KEGG" id="fla:SY85_21980"/>
<dbReference type="InterPro" id="IPR050789">
    <property type="entry name" value="Diverse_Enzym_Activities"/>
</dbReference>
<gene>
    <name evidence="2" type="ORF">SY85_21980</name>
</gene>
<dbReference type="Pfam" id="PF00144">
    <property type="entry name" value="Beta-lactamase"/>
    <property type="match status" value="1"/>
</dbReference>
<sequence length="350" mass="38841">MTANTFLNCLKVSLVAVFVTIFQLSYGQSSWNDVEQAIASRQQLLGKDMVVLIANKDSLLFQKTVGEFNTKTAAPIASASKWLTAALILQAVEEGKISLDDKVATYLPIFEKYGKNYITIRHCLSHMTGIQTEPMKLLKLLERKKFASLEEEVNSFAAKEIQNNPGEAFRYGNIGLNIAGRVLEVVYKKKFEQLIRQKLLVPLGMRKTTFQTMDGSAPNPSGGAVSTAEDYLKFLQMVLNNGTLNGQKILSEASITEMRKIQTTPAQIKQTPKSAEGFMYASGSWALETNSDQKQAAVLASPGLFGTWPMVDFSRGYACIFFVKNLLGEERADAYLDIKKVIDPHFSVHK</sequence>
<dbReference type="STRING" id="1492898.SY85_21980"/>
<dbReference type="Proteomes" id="UP000077177">
    <property type="component" value="Chromosome"/>
</dbReference>
<evidence type="ECO:0000313" key="3">
    <source>
        <dbReference type="Proteomes" id="UP000077177"/>
    </source>
</evidence>
<reference evidence="2 3" key="2">
    <citation type="journal article" date="2016" name="Int. J. Syst. Evol. Microbiol.">
        <title>Flavisolibacter tropicus sp. nov., isolated from tropical soil.</title>
        <authorList>
            <person name="Lee J.J."/>
            <person name="Kang M.S."/>
            <person name="Kim G.S."/>
            <person name="Lee C.S."/>
            <person name="Lim S."/>
            <person name="Lee J."/>
            <person name="Roh S.H."/>
            <person name="Kang H."/>
            <person name="Ha J.M."/>
            <person name="Bae S."/>
            <person name="Jung H.Y."/>
            <person name="Kim M.K."/>
        </authorList>
    </citation>
    <scope>NUCLEOTIDE SEQUENCE [LARGE SCALE GENOMIC DNA]</scope>
    <source>
        <strain evidence="2 3">LCS9</strain>
    </source>
</reference>
<dbReference type="Gene3D" id="3.40.710.10">
    <property type="entry name" value="DD-peptidase/beta-lactamase superfamily"/>
    <property type="match status" value="1"/>
</dbReference>
<dbReference type="PATRIC" id="fig|1492898.3.peg.4775"/>
<evidence type="ECO:0000313" key="2">
    <source>
        <dbReference type="EMBL" id="ANE52746.1"/>
    </source>
</evidence>
<dbReference type="RefSeq" id="WP_066407778.1">
    <property type="nucleotide sequence ID" value="NZ_CP011390.1"/>
</dbReference>
<dbReference type="EMBL" id="CP011390">
    <property type="protein sequence ID" value="ANE52746.1"/>
    <property type="molecule type" value="Genomic_DNA"/>
</dbReference>
<name>A0A172U0G0_9BACT</name>
<dbReference type="InterPro" id="IPR001466">
    <property type="entry name" value="Beta-lactam-related"/>
</dbReference>